<accession>A0A2G2V2V0</accession>
<dbReference type="OrthoDB" id="1743172at2759"/>
<dbReference type="GO" id="GO:0016174">
    <property type="term" value="F:NAD(P)H oxidase H2O2-forming activity"/>
    <property type="evidence" value="ECO:0007669"/>
    <property type="project" value="TreeGrafter"/>
</dbReference>
<evidence type="ECO:0000313" key="3">
    <source>
        <dbReference type="Proteomes" id="UP000224567"/>
    </source>
</evidence>
<organism evidence="2 3">
    <name type="scientific">Capsicum baccatum</name>
    <name type="common">Peruvian pepper</name>
    <dbReference type="NCBI Taxonomy" id="33114"/>
    <lineage>
        <taxon>Eukaryota</taxon>
        <taxon>Viridiplantae</taxon>
        <taxon>Streptophyta</taxon>
        <taxon>Embryophyta</taxon>
        <taxon>Tracheophyta</taxon>
        <taxon>Spermatophyta</taxon>
        <taxon>Magnoliopsida</taxon>
        <taxon>eudicotyledons</taxon>
        <taxon>Gunneridae</taxon>
        <taxon>Pentapetalae</taxon>
        <taxon>asterids</taxon>
        <taxon>lamiids</taxon>
        <taxon>Solanales</taxon>
        <taxon>Solanaceae</taxon>
        <taxon>Solanoideae</taxon>
        <taxon>Capsiceae</taxon>
        <taxon>Capsicum</taxon>
    </lineage>
</organism>
<evidence type="ECO:0000313" key="2">
    <source>
        <dbReference type="EMBL" id="PHT27313.1"/>
    </source>
</evidence>
<dbReference type="InterPro" id="IPR032675">
    <property type="entry name" value="LRR_dom_sf"/>
</dbReference>
<dbReference type="STRING" id="33114.A0A2G2V2V0"/>
<sequence length="267" mass="29812">MGYSLLRAKDAVETLKFNMALILLPVCRNTITCLRSAKLNSFVPFDDNINFHKTVGATIVTSIIPCRKPPCRALLRFLNLLIDSLSSIHFGICTTFLLLSTSCWSSMVAAFKVLWHLILACDFEVRQTLDKVILTLKDLNMGEYPGLNDHWMDVISSQGSSLLSLYWLGSDVTDPGLTYQDCKNMQALNLNYCDQIIDHRVENISGKYSISSNVHWNRYGVIEAKEGVSNSLIMPAVITPGDTLDLSTVLFRREIILVGTLINFAVA</sequence>
<dbReference type="GO" id="GO:0005886">
    <property type="term" value="C:plasma membrane"/>
    <property type="evidence" value="ECO:0007669"/>
    <property type="project" value="TreeGrafter"/>
</dbReference>
<proteinExistence type="predicted"/>
<protein>
    <submittedName>
        <fullName evidence="2">Uncharacterized protein</fullName>
    </submittedName>
</protein>
<comment type="caution">
    <text evidence="2">The sequence shown here is derived from an EMBL/GenBank/DDBJ whole genome shotgun (WGS) entry which is preliminary data.</text>
</comment>
<evidence type="ECO:0000256" key="1">
    <source>
        <dbReference type="ARBA" id="ARBA00023002"/>
    </source>
</evidence>
<reference evidence="3" key="2">
    <citation type="journal article" date="2017" name="J. Anim. Genet.">
        <title>Multiple reference genome sequences of hot pepper reveal the massive evolution of plant disease resistance genes by retroduplication.</title>
        <authorList>
            <person name="Kim S."/>
            <person name="Park J."/>
            <person name="Yeom S.-I."/>
            <person name="Kim Y.-M."/>
            <person name="Seo E."/>
            <person name="Kim K.-T."/>
            <person name="Kim M.-S."/>
            <person name="Lee J.M."/>
            <person name="Cheong K."/>
            <person name="Shin H.-S."/>
            <person name="Kim S.-B."/>
            <person name="Han K."/>
            <person name="Lee J."/>
            <person name="Park M."/>
            <person name="Lee H.-A."/>
            <person name="Lee H.-Y."/>
            <person name="Lee Y."/>
            <person name="Oh S."/>
            <person name="Lee J.H."/>
            <person name="Choi E."/>
            <person name="Choi E."/>
            <person name="Lee S.E."/>
            <person name="Jeon J."/>
            <person name="Kim H."/>
            <person name="Choi G."/>
            <person name="Song H."/>
            <person name="Lee J."/>
            <person name="Lee S.-C."/>
            <person name="Kwon J.-K."/>
            <person name="Lee H.-Y."/>
            <person name="Koo N."/>
            <person name="Hong Y."/>
            <person name="Kim R.W."/>
            <person name="Kang W.-H."/>
            <person name="Huh J.H."/>
            <person name="Kang B.-C."/>
            <person name="Yang T.-J."/>
            <person name="Lee Y.-H."/>
            <person name="Bennetzen J.L."/>
            <person name="Choi D."/>
        </authorList>
    </citation>
    <scope>NUCLEOTIDE SEQUENCE [LARGE SCALE GENOMIC DNA]</scope>
    <source>
        <strain evidence="3">cv. PBC81</strain>
    </source>
</reference>
<dbReference type="Gene3D" id="3.80.10.10">
    <property type="entry name" value="Ribonuclease Inhibitor"/>
    <property type="match status" value="1"/>
</dbReference>
<reference evidence="2 3" key="1">
    <citation type="journal article" date="2017" name="Genome Biol.">
        <title>New reference genome sequences of hot pepper reveal the massive evolution of plant disease-resistance genes by retroduplication.</title>
        <authorList>
            <person name="Kim S."/>
            <person name="Park J."/>
            <person name="Yeom S.I."/>
            <person name="Kim Y.M."/>
            <person name="Seo E."/>
            <person name="Kim K.T."/>
            <person name="Kim M.S."/>
            <person name="Lee J.M."/>
            <person name="Cheong K."/>
            <person name="Shin H.S."/>
            <person name="Kim S.B."/>
            <person name="Han K."/>
            <person name="Lee J."/>
            <person name="Park M."/>
            <person name="Lee H.A."/>
            <person name="Lee H.Y."/>
            <person name="Lee Y."/>
            <person name="Oh S."/>
            <person name="Lee J.H."/>
            <person name="Choi E."/>
            <person name="Choi E."/>
            <person name="Lee S.E."/>
            <person name="Jeon J."/>
            <person name="Kim H."/>
            <person name="Choi G."/>
            <person name="Song H."/>
            <person name="Lee J."/>
            <person name="Lee S.C."/>
            <person name="Kwon J.K."/>
            <person name="Lee H.Y."/>
            <person name="Koo N."/>
            <person name="Hong Y."/>
            <person name="Kim R.W."/>
            <person name="Kang W.H."/>
            <person name="Huh J.H."/>
            <person name="Kang B.C."/>
            <person name="Yang T.J."/>
            <person name="Lee Y.H."/>
            <person name="Bennetzen J.L."/>
            <person name="Choi D."/>
        </authorList>
    </citation>
    <scope>NUCLEOTIDE SEQUENCE [LARGE SCALE GENOMIC DNA]</scope>
    <source>
        <strain evidence="3">cv. PBC81</strain>
    </source>
</reference>
<dbReference type="PANTHER" id="PTHR11972">
    <property type="entry name" value="NADPH OXIDASE"/>
    <property type="match status" value="1"/>
</dbReference>
<dbReference type="PANTHER" id="PTHR11972:SF153">
    <property type="entry name" value="SUPEROXIDE-GENERATING NADPH OXIDASE HEAVY CHAIN SUBUNIT A"/>
    <property type="match status" value="1"/>
</dbReference>
<name>A0A2G2V2V0_CAPBA</name>
<dbReference type="InterPro" id="IPR050369">
    <property type="entry name" value="RBOH/FRE"/>
</dbReference>
<dbReference type="EMBL" id="MLFT02000467">
    <property type="protein sequence ID" value="PHT27313.1"/>
    <property type="molecule type" value="Genomic_DNA"/>
</dbReference>
<dbReference type="AlphaFoldDB" id="A0A2G2V2V0"/>
<dbReference type="Proteomes" id="UP000224567">
    <property type="component" value="Unassembled WGS sequence"/>
</dbReference>
<gene>
    <name evidence="2" type="ORF">CQW23_33083</name>
</gene>
<keyword evidence="1" id="KW-0560">Oxidoreductase</keyword>
<keyword evidence="3" id="KW-1185">Reference proteome</keyword>